<dbReference type="Gene3D" id="1.10.260.40">
    <property type="entry name" value="lambda repressor-like DNA-binding domains"/>
    <property type="match status" value="1"/>
</dbReference>
<dbReference type="InterPro" id="IPR000843">
    <property type="entry name" value="HTH_LacI"/>
</dbReference>
<dbReference type="OrthoDB" id="3510266at2"/>
<organism evidence="5 6">
    <name type="scientific">Bifidobacterium asteroides</name>
    <dbReference type="NCBI Taxonomy" id="1684"/>
    <lineage>
        <taxon>Bacteria</taxon>
        <taxon>Bacillati</taxon>
        <taxon>Actinomycetota</taxon>
        <taxon>Actinomycetes</taxon>
        <taxon>Bifidobacteriales</taxon>
        <taxon>Bifidobacteriaceae</taxon>
        <taxon>Bifidobacterium</taxon>
    </lineage>
</organism>
<dbReference type="CDD" id="cd06267">
    <property type="entry name" value="PBP1_LacI_sugar_binding-like"/>
    <property type="match status" value="1"/>
</dbReference>
<evidence type="ECO:0000313" key="6">
    <source>
        <dbReference type="Proteomes" id="UP000033648"/>
    </source>
</evidence>
<dbReference type="PATRIC" id="fig|1684.4.peg.136"/>
<dbReference type="Proteomes" id="UP000033648">
    <property type="component" value="Unassembled WGS sequence"/>
</dbReference>
<protein>
    <submittedName>
        <fullName evidence="5">Transcriptional regulator, LacI family</fullName>
    </submittedName>
</protein>
<dbReference type="GO" id="GO:0003700">
    <property type="term" value="F:DNA-binding transcription factor activity"/>
    <property type="evidence" value="ECO:0007669"/>
    <property type="project" value="TreeGrafter"/>
</dbReference>
<dbReference type="SUPFAM" id="SSF53822">
    <property type="entry name" value="Periplasmic binding protein-like I"/>
    <property type="match status" value="1"/>
</dbReference>
<dbReference type="PANTHER" id="PTHR30146:SF120">
    <property type="entry name" value="ALANINE RACEMASE"/>
    <property type="match status" value="1"/>
</dbReference>
<accession>A0A0F4L193</accession>
<keyword evidence="2" id="KW-0238">DNA-binding</keyword>
<dbReference type="GO" id="GO:0000976">
    <property type="term" value="F:transcription cis-regulatory region binding"/>
    <property type="evidence" value="ECO:0007669"/>
    <property type="project" value="TreeGrafter"/>
</dbReference>
<dbReference type="Gene3D" id="3.40.50.2300">
    <property type="match status" value="2"/>
</dbReference>
<evidence type="ECO:0000313" key="5">
    <source>
        <dbReference type="EMBL" id="KJY52435.1"/>
    </source>
</evidence>
<evidence type="ECO:0000256" key="3">
    <source>
        <dbReference type="ARBA" id="ARBA00023163"/>
    </source>
</evidence>
<dbReference type="CDD" id="cd01392">
    <property type="entry name" value="HTH_LacI"/>
    <property type="match status" value="1"/>
</dbReference>
<sequence>MNATIQDVAASAHVSVSTVSRAFNNPSLVSDKTRARVLEAARRLNFSIMRSATVLKSGQSLRIALLINSPIQSWFNSSILEGLNTIFNPAGYDIAIRRILTLQERQNFFRDLPIRRNADAVIVTSFDIDKDEVERLHSVDVPLVGINSSLSELFDAAVNIDDVQGGMLLARHLLSLGHRNIVFIITEMYASVLHFSAQKRVNAFLDTCRANGVEPTIIKVADSHDQIDDALTQIFSLSSLPTAIACQEDGIAVPLMFELQKSGIEVPVTVSVTGFDDSLYAHEVGLTTIHQDPIRLGEIAAKKALDLIAGKKITNPCETVPARLILRSSTSRPRHEAESLTSGRQP</sequence>
<dbReference type="Pfam" id="PF13377">
    <property type="entry name" value="Peripla_BP_3"/>
    <property type="match status" value="1"/>
</dbReference>
<gene>
    <name evidence="5" type="ORF">JF69_01250</name>
</gene>
<dbReference type="EMBL" id="JWME01000004">
    <property type="protein sequence ID" value="KJY52435.1"/>
    <property type="molecule type" value="Genomic_DNA"/>
</dbReference>
<dbReference type="InterPro" id="IPR046335">
    <property type="entry name" value="LacI/GalR-like_sensor"/>
</dbReference>
<feature type="domain" description="HTH lacI-type" evidence="4">
    <location>
        <begin position="3"/>
        <end position="57"/>
    </location>
</feature>
<proteinExistence type="predicted"/>
<dbReference type="SUPFAM" id="SSF47413">
    <property type="entry name" value="lambda repressor-like DNA-binding domains"/>
    <property type="match status" value="1"/>
</dbReference>
<comment type="caution">
    <text evidence="5">The sequence shown here is derived from an EMBL/GenBank/DDBJ whole genome shotgun (WGS) entry which is preliminary data.</text>
</comment>
<dbReference type="AlphaFoldDB" id="A0A0F4L193"/>
<evidence type="ECO:0000259" key="4">
    <source>
        <dbReference type="PROSITE" id="PS50932"/>
    </source>
</evidence>
<reference evidence="5 6" key="1">
    <citation type="submission" date="2014-12" db="EMBL/GenBank/DDBJ databases">
        <title>Comparative genomics of the lactic acid bacteria isolated from the honey bee gut.</title>
        <authorList>
            <person name="Ellegaard K.M."/>
            <person name="Tamarit D."/>
            <person name="Javelind E."/>
            <person name="Olofsson T."/>
            <person name="Andersson S.G."/>
            <person name="Vasquez A."/>
        </authorList>
    </citation>
    <scope>NUCLEOTIDE SEQUENCE [LARGE SCALE GENOMIC DNA]</scope>
    <source>
        <strain evidence="5 6">Bin2</strain>
    </source>
</reference>
<dbReference type="InterPro" id="IPR010982">
    <property type="entry name" value="Lambda_DNA-bd_dom_sf"/>
</dbReference>
<dbReference type="Pfam" id="PF00356">
    <property type="entry name" value="LacI"/>
    <property type="match status" value="1"/>
</dbReference>
<dbReference type="PANTHER" id="PTHR30146">
    <property type="entry name" value="LACI-RELATED TRANSCRIPTIONAL REPRESSOR"/>
    <property type="match status" value="1"/>
</dbReference>
<dbReference type="PROSITE" id="PS50932">
    <property type="entry name" value="HTH_LACI_2"/>
    <property type="match status" value="1"/>
</dbReference>
<dbReference type="SMART" id="SM00354">
    <property type="entry name" value="HTH_LACI"/>
    <property type="match status" value="1"/>
</dbReference>
<evidence type="ECO:0000256" key="1">
    <source>
        <dbReference type="ARBA" id="ARBA00023015"/>
    </source>
</evidence>
<keyword evidence="3" id="KW-0804">Transcription</keyword>
<keyword evidence="1" id="KW-0805">Transcription regulation</keyword>
<evidence type="ECO:0000256" key="2">
    <source>
        <dbReference type="ARBA" id="ARBA00023125"/>
    </source>
</evidence>
<dbReference type="InterPro" id="IPR028082">
    <property type="entry name" value="Peripla_BP_I"/>
</dbReference>
<name>A0A0F4L193_9BIFI</name>